<evidence type="ECO:0000313" key="4">
    <source>
        <dbReference type="EMBL" id="CAK8054741.1"/>
    </source>
</evidence>
<dbReference type="RefSeq" id="WP_349642289.1">
    <property type="nucleotide sequence ID" value="NZ_CAWVOH010000003.1"/>
</dbReference>
<gene>
    <name evidence="4" type="ORF">R54876_GBNLAHCA_01316</name>
</gene>
<feature type="transmembrane region" description="Helical" evidence="2">
    <location>
        <begin position="194"/>
        <end position="214"/>
    </location>
</feature>
<evidence type="ECO:0000256" key="1">
    <source>
        <dbReference type="ARBA" id="ARBA00009067"/>
    </source>
</evidence>
<keyword evidence="2" id="KW-1133">Transmembrane helix</keyword>
<dbReference type="PANTHER" id="PTHR36435">
    <property type="entry name" value="SLR1288 PROTEIN"/>
    <property type="match status" value="1"/>
</dbReference>
<dbReference type="InterPro" id="IPR052710">
    <property type="entry name" value="CAAX_protease"/>
</dbReference>
<sequence>MNQSYNAFQKFGLFLTRALVFFGFVLWYMLASSFLQLAMMGYGGTLRSSLAFVMSLLLFWALLRQIVKSIRKVKKDFEFKWPNFANRKKALWIGLLLILMLVLQMVWGVVKTHIGGTETTANEVTLNKLTSANGIYSQALMFLLAVVIGPVVEELIFRGLFLAYFDRFKAFWVGPILSGCFFGLMHIINEKSLYHALIDIPSYIMMGIILAYVYKKSNKISNSITLHAGNNLVAQILSWIAHIG</sequence>
<name>A0ABM9N685_9LACO</name>
<protein>
    <submittedName>
        <fullName evidence="4">CAAX protease family (YdiL)</fullName>
    </submittedName>
</protein>
<evidence type="ECO:0000256" key="2">
    <source>
        <dbReference type="SAM" id="Phobius"/>
    </source>
</evidence>
<organism evidence="4 5">
    <name type="scientific">Eupransor demetentiae</name>
    <dbReference type="NCBI Taxonomy" id="3109584"/>
    <lineage>
        <taxon>Bacteria</taxon>
        <taxon>Bacillati</taxon>
        <taxon>Bacillota</taxon>
        <taxon>Bacilli</taxon>
        <taxon>Lactobacillales</taxon>
        <taxon>Lactobacillaceae</taxon>
        <taxon>Eupransor</taxon>
    </lineage>
</organism>
<dbReference type="EMBL" id="CAWVOH010000003">
    <property type="protein sequence ID" value="CAK8054741.1"/>
    <property type="molecule type" value="Genomic_DNA"/>
</dbReference>
<keyword evidence="2" id="KW-0812">Transmembrane</keyword>
<dbReference type="GO" id="GO:0008233">
    <property type="term" value="F:peptidase activity"/>
    <property type="evidence" value="ECO:0007669"/>
    <property type="project" value="UniProtKB-KW"/>
</dbReference>
<reference evidence="4 5" key="1">
    <citation type="submission" date="2024-01" db="EMBL/GenBank/DDBJ databases">
        <authorList>
            <person name="Botero Cardona J."/>
        </authorList>
    </citation>
    <scope>NUCLEOTIDE SEQUENCE [LARGE SCALE GENOMIC DNA]</scope>
    <source>
        <strain evidence="4 5">LMG 33000</strain>
    </source>
</reference>
<keyword evidence="4" id="KW-0378">Hydrolase</keyword>
<dbReference type="Pfam" id="PF02517">
    <property type="entry name" value="Rce1-like"/>
    <property type="match status" value="1"/>
</dbReference>
<comment type="caution">
    <text evidence="4">The sequence shown here is derived from an EMBL/GenBank/DDBJ whole genome shotgun (WGS) entry which is preliminary data.</text>
</comment>
<dbReference type="GO" id="GO:0006508">
    <property type="term" value="P:proteolysis"/>
    <property type="evidence" value="ECO:0007669"/>
    <property type="project" value="UniProtKB-KW"/>
</dbReference>
<keyword evidence="2" id="KW-0472">Membrane</keyword>
<dbReference type="InterPro" id="IPR003675">
    <property type="entry name" value="Rce1/LyrA-like_dom"/>
</dbReference>
<feature type="domain" description="CAAX prenyl protease 2/Lysostaphin resistance protein A-like" evidence="3">
    <location>
        <begin position="138"/>
        <end position="233"/>
    </location>
</feature>
<feature type="transmembrane region" description="Helical" evidence="2">
    <location>
        <begin position="135"/>
        <end position="157"/>
    </location>
</feature>
<dbReference type="Proteomes" id="UP001314241">
    <property type="component" value="Unassembled WGS sequence"/>
</dbReference>
<comment type="similarity">
    <text evidence="1">Belongs to the UPF0177 family.</text>
</comment>
<feature type="transmembrane region" description="Helical" evidence="2">
    <location>
        <begin position="50"/>
        <end position="67"/>
    </location>
</feature>
<proteinExistence type="inferred from homology"/>
<evidence type="ECO:0000313" key="5">
    <source>
        <dbReference type="Proteomes" id="UP001314241"/>
    </source>
</evidence>
<keyword evidence="4" id="KW-0645">Protease</keyword>
<dbReference type="PANTHER" id="PTHR36435:SF1">
    <property type="entry name" value="CAAX AMINO TERMINAL PROTEASE FAMILY PROTEIN"/>
    <property type="match status" value="1"/>
</dbReference>
<keyword evidence="5" id="KW-1185">Reference proteome</keyword>
<accession>A0ABM9N685</accession>
<evidence type="ECO:0000259" key="3">
    <source>
        <dbReference type="Pfam" id="PF02517"/>
    </source>
</evidence>
<feature type="transmembrane region" description="Helical" evidence="2">
    <location>
        <begin position="169"/>
        <end position="188"/>
    </location>
</feature>
<feature type="transmembrane region" description="Helical" evidence="2">
    <location>
        <begin position="90"/>
        <end position="110"/>
    </location>
</feature>
<feature type="transmembrane region" description="Helical" evidence="2">
    <location>
        <begin position="12"/>
        <end position="30"/>
    </location>
</feature>